<dbReference type="AlphaFoldDB" id="A3ITS7"/>
<accession>A3ITS7</accession>
<dbReference type="NCBIfam" id="TIGR04155">
    <property type="entry name" value="cyano_PEP"/>
    <property type="match status" value="1"/>
</dbReference>
<evidence type="ECO:0000313" key="3">
    <source>
        <dbReference type="Proteomes" id="UP000003781"/>
    </source>
</evidence>
<dbReference type="InterPro" id="IPR026374">
    <property type="entry name" value="Cyano_PEP"/>
</dbReference>
<dbReference type="EMBL" id="AAXW01000030">
    <property type="protein sequence ID" value="EAZ90143.1"/>
    <property type="molecule type" value="Genomic_DNA"/>
</dbReference>
<name>A3ITS7_9CHRO</name>
<organism evidence="2 3">
    <name type="scientific">Crocosphaera chwakensis CCY0110</name>
    <dbReference type="NCBI Taxonomy" id="391612"/>
    <lineage>
        <taxon>Bacteria</taxon>
        <taxon>Bacillati</taxon>
        <taxon>Cyanobacteriota</taxon>
        <taxon>Cyanophyceae</taxon>
        <taxon>Oscillatoriophycideae</taxon>
        <taxon>Chroococcales</taxon>
        <taxon>Aphanothecaceae</taxon>
        <taxon>Crocosphaera</taxon>
        <taxon>Crocosphaera chwakensis</taxon>
    </lineage>
</organism>
<evidence type="ECO:0008006" key="4">
    <source>
        <dbReference type="Google" id="ProtNLM"/>
    </source>
</evidence>
<keyword evidence="3" id="KW-1185">Reference proteome</keyword>
<evidence type="ECO:0000256" key="1">
    <source>
        <dbReference type="SAM" id="SignalP"/>
    </source>
</evidence>
<reference evidence="2 3" key="1">
    <citation type="submission" date="2007-03" db="EMBL/GenBank/DDBJ databases">
        <authorList>
            <person name="Stal L."/>
            <person name="Ferriera S."/>
            <person name="Johnson J."/>
            <person name="Kravitz S."/>
            <person name="Beeson K."/>
            <person name="Sutton G."/>
            <person name="Rogers Y.-H."/>
            <person name="Friedman R."/>
            <person name="Frazier M."/>
            <person name="Venter J.C."/>
        </authorList>
    </citation>
    <scope>NUCLEOTIDE SEQUENCE [LARGE SCALE GENOMIC DNA]</scope>
    <source>
        <strain evidence="2 3">CCY0110</strain>
    </source>
</reference>
<keyword evidence="1" id="KW-0732">Signal</keyword>
<feature type="chain" id="PRO_5002653831" description="PEP-CTERM protein-sorting domain-containing protein" evidence="1">
    <location>
        <begin position="30"/>
        <end position="229"/>
    </location>
</feature>
<dbReference type="Proteomes" id="UP000003781">
    <property type="component" value="Unassembled WGS sequence"/>
</dbReference>
<feature type="signal peptide" evidence="1">
    <location>
        <begin position="1"/>
        <end position="29"/>
    </location>
</feature>
<gene>
    <name evidence="2" type="ORF">CY0110_06069</name>
</gene>
<dbReference type="OrthoDB" id="490675at2"/>
<sequence length="229" mass="23236">MFGLKPVALGVAFAGTAATMTLTAASAQAFSIGDTLNVGGVATFGNDLNPPTDEIDFENPGTVLGSSDGAFGGYIGTNAIVKDLLLTQDAGITYFGAVENGNPFVTLTGNTAAAGDDIFFDVDEPLTILRQVVQNPLTGSGGIAYSFPQFTGVFRNASGSALGTGFVTVNQFNSDGSYSMSIEVIPTDTGNPTAVPEPLTILGAGTAVAFGGAFKRKLGKKDKKGSTKA</sequence>
<protein>
    <recommendedName>
        <fullName evidence="4">PEP-CTERM protein-sorting domain-containing protein</fullName>
    </recommendedName>
</protein>
<dbReference type="eggNOG" id="ENOG502ZS87">
    <property type="taxonomic scope" value="Bacteria"/>
</dbReference>
<dbReference type="RefSeq" id="WP_008276784.1">
    <property type="nucleotide sequence ID" value="NZ_AAXW01000030.1"/>
</dbReference>
<proteinExistence type="predicted"/>
<comment type="caution">
    <text evidence="2">The sequence shown here is derived from an EMBL/GenBank/DDBJ whole genome shotgun (WGS) entry which is preliminary data.</text>
</comment>
<evidence type="ECO:0000313" key="2">
    <source>
        <dbReference type="EMBL" id="EAZ90143.1"/>
    </source>
</evidence>